<dbReference type="Pfam" id="PF01055">
    <property type="entry name" value="Glyco_hydro_31_2nd"/>
    <property type="match status" value="1"/>
</dbReference>
<dbReference type="AlphaFoldDB" id="A0AAP0KUS0"/>
<evidence type="ECO:0000313" key="4">
    <source>
        <dbReference type="EMBL" id="KAK9157725.1"/>
    </source>
</evidence>
<dbReference type="Proteomes" id="UP001419268">
    <property type="component" value="Unassembled WGS sequence"/>
</dbReference>
<evidence type="ECO:0000256" key="1">
    <source>
        <dbReference type="RuleBase" id="RU361185"/>
    </source>
</evidence>
<keyword evidence="2" id="KW-0812">Transmembrane</keyword>
<keyword evidence="2" id="KW-0472">Membrane</keyword>
<dbReference type="GO" id="GO:0005975">
    <property type="term" value="P:carbohydrate metabolic process"/>
    <property type="evidence" value="ECO:0007669"/>
    <property type="project" value="InterPro"/>
</dbReference>
<proteinExistence type="inferred from homology"/>
<reference evidence="4 5" key="1">
    <citation type="submission" date="2024-01" db="EMBL/GenBank/DDBJ databases">
        <title>Genome assemblies of Stephania.</title>
        <authorList>
            <person name="Yang L."/>
        </authorList>
    </citation>
    <scope>NUCLEOTIDE SEQUENCE [LARGE SCALE GENOMIC DNA]</scope>
    <source>
        <strain evidence="4">JXDWG</strain>
        <tissue evidence="4">Leaf</tissue>
    </source>
</reference>
<feature type="domain" description="Glycoside hydrolase family 31 TIM barrel" evidence="3">
    <location>
        <begin position="25"/>
        <end position="106"/>
    </location>
</feature>
<sequence>MGKYETITGYLNYAFSNSEALFLIFLFIRDRFPYPKALVNELHLNGFKTIWMLDPGIKHEEGYFVYDSGSKGDVWIQNVDGKPFLIFPSTLEVSNLISASEEQYYKIRLECHNVDRSVVIIFQKYLDWEVLPLMLEKEREPLLRDTLQRWSNHKKMAEDCLEKEKERVYQYLYSSSEEKLLGVVTAEGKSLVEHSKDSIRNRNDTINLSEFLTYIALVGILNNIQQSKAIKKGNQVQFSRYGNYLYTGSRRVGFVTLLSILFVIVGFSNGLCLFHFLAIEHISSISIYRMSFMSPSQLAFFNHLSLIVDPCGISSKGDVGRRPGLHRDTAVDDEAVYYKVAGDIPQRMCLRSRSLWRKKRRYVDPDASTSQC</sequence>
<comment type="caution">
    <text evidence="4">The sequence shown here is derived from an EMBL/GenBank/DDBJ whole genome shotgun (WGS) entry which is preliminary data.</text>
</comment>
<organism evidence="4 5">
    <name type="scientific">Stephania cephalantha</name>
    <dbReference type="NCBI Taxonomy" id="152367"/>
    <lineage>
        <taxon>Eukaryota</taxon>
        <taxon>Viridiplantae</taxon>
        <taxon>Streptophyta</taxon>
        <taxon>Embryophyta</taxon>
        <taxon>Tracheophyta</taxon>
        <taxon>Spermatophyta</taxon>
        <taxon>Magnoliopsida</taxon>
        <taxon>Ranunculales</taxon>
        <taxon>Menispermaceae</taxon>
        <taxon>Menispermoideae</taxon>
        <taxon>Cissampelideae</taxon>
        <taxon>Stephania</taxon>
    </lineage>
</organism>
<evidence type="ECO:0000256" key="2">
    <source>
        <dbReference type="SAM" id="Phobius"/>
    </source>
</evidence>
<dbReference type="EMBL" id="JBBNAG010000002">
    <property type="protein sequence ID" value="KAK9157725.1"/>
    <property type="molecule type" value="Genomic_DNA"/>
</dbReference>
<feature type="transmembrane region" description="Helical" evidence="2">
    <location>
        <begin position="254"/>
        <end position="277"/>
    </location>
</feature>
<accession>A0AAP0KUS0</accession>
<evidence type="ECO:0000313" key="5">
    <source>
        <dbReference type="Proteomes" id="UP001419268"/>
    </source>
</evidence>
<name>A0AAP0KUS0_9MAGN</name>
<keyword evidence="1" id="KW-0326">Glycosidase</keyword>
<keyword evidence="1" id="KW-0378">Hydrolase</keyword>
<protein>
    <recommendedName>
        <fullName evidence="3">Glycoside hydrolase family 31 TIM barrel domain-containing protein</fullName>
    </recommendedName>
</protein>
<keyword evidence="2" id="KW-1133">Transmembrane helix</keyword>
<comment type="similarity">
    <text evidence="1">Belongs to the glycosyl hydrolase 31 family.</text>
</comment>
<dbReference type="Gene3D" id="3.20.20.80">
    <property type="entry name" value="Glycosidases"/>
    <property type="match status" value="1"/>
</dbReference>
<evidence type="ECO:0000259" key="3">
    <source>
        <dbReference type="Pfam" id="PF01055"/>
    </source>
</evidence>
<gene>
    <name evidence="4" type="ORF">Scep_004299</name>
</gene>
<feature type="transmembrane region" description="Helical" evidence="2">
    <location>
        <begin position="6"/>
        <end position="28"/>
    </location>
</feature>
<keyword evidence="5" id="KW-1185">Reference proteome</keyword>
<dbReference type="InterPro" id="IPR000322">
    <property type="entry name" value="Glyco_hydro_31_TIM"/>
</dbReference>
<dbReference type="GO" id="GO:0004553">
    <property type="term" value="F:hydrolase activity, hydrolyzing O-glycosyl compounds"/>
    <property type="evidence" value="ECO:0007669"/>
    <property type="project" value="InterPro"/>
</dbReference>